<sequence>MWYRVKTCVCVHQGYSLGGADKIPDEHVVHGKRAEYAVIKEHEVVADDGPPHGITMVKVSKRNVCGHMDMSDSVKIR</sequence>
<proteinExistence type="predicted"/>
<dbReference type="AlphaFoldDB" id="A0A3G3IIT7"/>
<accession>A0A3G3IIT7</accession>
<organism evidence="1 2">
    <name type="scientific">Methanomethylophilus alvi</name>
    <dbReference type="NCBI Taxonomy" id="1291540"/>
    <lineage>
        <taxon>Archaea</taxon>
        <taxon>Methanobacteriati</taxon>
        <taxon>Thermoplasmatota</taxon>
        <taxon>Thermoplasmata</taxon>
        <taxon>Methanomassiliicoccales</taxon>
        <taxon>Methanomethylophilaceae</taxon>
        <taxon>Methanomethylophilus</taxon>
    </lineage>
</organism>
<gene>
    <name evidence="1" type="ORF">BKD89_07700</name>
</gene>
<name>A0A3G3IIT7_9ARCH</name>
<evidence type="ECO:0000313" key="2">
    <source>
        <dbReference type="Proteomes" id="UP000273278"/>
    </source>
</evidence>
<evidence type="ECO:0000313" key="1">
    <source>
        <dbReference type="EMBL" id="AYQ55671.1"/>
    </source>
</evidence>
<protein>
    <submittedName>
        <fullName evidence="1">Uncharacterized protein</fullName>
    </submittedName>
</protein>
<reference evidence="1 2" key="1">
    <citation type="submission" date="2016-10" db="EMBL/GenBank/DDBJ databases">
        <title>Complete genome of the TMA-utilizing, human hosted archaeon Methanomethylophilus alvus Gen. nov, sp. nov., strain Mx-05, derived from a pure culture.</title>
        <authorList>
            <person name="Brugere J.-F."/>
            <person name="Ben Hania W."/>
            <person name="Chaudhary P.P."/>
            <person name="Gaci N."/>
            <person name="Borrel G."/>
            <person name="Cao Van Tuat L."/>
            <person name="Fardeau M.-L."/>
            <person name="Harris H.M.B."/>
            <person name="O'Toole P.W."/>
            <person name="Ollivier B."/>
        </authorList>
    </citation>
    <scope>NUCLEOTIDE SEQUENCE [LARGE SCALE GENOMIC DNA]</scope>
    <source>
        <strain evidence="1 2">Mx-05</strain>
    </source>
</reference>
<dbReference type="EMBL" id="CP017686">
    <property type="protein sequence ID" value="AYQ55671.1"/>
    <property type="molecule type" value="Genomic_DNA"/>
</dbReference>
<dbReference type="Proteomes" id="UP000273278">
    <property type="component" value="Chromosome"/>
</dbReference>